<dbReference type="Proteomes" id="UP000792457">
    <property type="component" value="Unassembled WGS sequence"/>
</dbReference>
<reference evidence="2" key="1">
    <citation type="submission" date="2013-04" db="EMBL/GenBank/DDBJ databases">
        <authorList>
            <person name="Qu J."/>
            <person name="Murali S.C."/>
            <person name="Bandaranaike D."/>
            <person name="Bellair M."/>
            <person name="Blankenburg K."/>
            <person name="Chao H."/>
            <person name="Dinh H."/>
            <person name="Doddapaneni H."/>
            <person name="Downs B."/>
            <person name="Dugan-Rocha S."/>
            <person name="Elkadiri S."/>
            <person name="Gnanaolivu R.D."/>
            <person name="Hernandez B."/>
            <person name="Javaid M."/>
            <person name="Jayaseelan J.C."/>
            <person name="Lee S."/>
            <person name="Li M."/>
            <person name="Ming W."/>
            <person name="Munidasa M."/>
            <person name="Muniz J."/>
            <person name="Nguyen L."/>
            <person name="Ongeri F."/>
            <person name="Osuji N."/>
            <person name="Pu L.-L."/>
            <person name="Puazo M."/>
            <person name="Qu C."/>
            <person name="Quiroz J."/>
            <person name="Raj R."/>
            <person name="Weissenberger G."/>
            <person name="Xin Y."/>
            <person name="Zou X."/>
            <person name="Han Y."/>
            <person name="Richards S."/>
            <person name="Worley K."/>
            <person name="Muzny D."/>
            <person name="Gibbs R."/>
        </authorList>
    </citation>
    <scope>NUCLEOTIDE SEQUENCE</scope>
    <source>
        <strain evidence="2">Sampled in the wild</strain>
    </source>
</reference>
<dbReference type="OrthoDB" id="5876240at2759"/>
<keyword evidence="3" id="KW-1185">Reference proteome</keyword>
<gene>
    <name evidence="2" type="ORF">J437_LFUL012162</name>
</gene>
<comment type="caution">
    <text evidence="2">The sequence shown here is derived from an EMBL/GenBank/DDBJ whole genome shotgun (WGS) entry which is preliminary data.</text>
</comment>
<evidence type="ECO:0000313" key="2">
    <source>
        <dbReference type="EMBL" id="KAG8232531.1"/>
    </source>
</evidence>
<name>A0A8K0KCG3_LADFU</name>
<evidence type="ECO:0000313" key="3">
    <source>
        <dbReference type="Proteomes" id="UP000792457"/>
    </source>
</evidence>
<sequence length="177" mass="20309">MPKVEEKLKKGEIKFKSSEKLLALKWCNKREVWMLSTCHTAKLSDTGKKGHRQGCGRRKDEDSPSRLTARHFPSLVSEDEIPKKAFKRRCAGCHPVYARECPRLQEEKKITEIKVTEKISYADARKKYREMVNPTYSRYCAAVATIKRCTDSCHTDPWIEKNAKCSSKNGKKEGGRG</sequence>
<feature type="region of interest" description="Disordered" evidence="1">
    <location>
        <begin position="45"/>
        <end position="68"/>
    </location>
</feature>
<reference evidence="2" key="2">
    <citation type="submission" date="2017-10" db="EMBL/GenBank/DDBJ databases">
        <title>Ladona fulva Genome sequencing and assembly.</title>
        <authorList>
            <person name="Murali S."/>
            <person name="Richards S."/>
            <person name="Bandaranaike D."/>
            <person name="Bellair M."/>
            <person name="Blankenburg K."/>
            <person name="Chao H."/>
            <person name="Dinh H."/>
            <person name="Doddapaneni H."/>
            <person name="Dugan-Rocha S."/>
            <person name="Elkadiri S."/>
            <person name="Gnanaolivu R."/>
            <person name="Hernandez B."/>
            <person name="Skinner E."/>
            <person name="Javaid M."/>
            <person name="Lee S."/>
            <person name="Li M."/>
            <person name="Ming W."/>
            <person name="Munidasa M."/>
            <person name="Muniz J."/>
            <person name="Nguyen L."/>
            <person name="Hughes D."/>
            <person name="Osuji N."/>
            <person name="Pu L.-L."/>
            <person name="Puazo M."/>
            <person name="Qu C."/>
            <person name="Quiroz J."/>
            <person name="Raj R."/>
            <person name="Weissenberger G."/>
            <person name="Xin Y."/>
            <person name="Zou X."/>
            <person name="Han Y."/>
            <person name="Worley K."/>
            <person name="Muzny D."/>
            <person name="Gibbs R."/>
        </authorList>
    </citation>
    <scope>NUCLEOTIDE SEQUENCE</scope>
    <source>
        <strain evidence="2">Sampled in the wild</strain>
    </source>
</reference>
<evidence type="ECO:0000256" key="1">
    <source>
        <dbReference type="SAM" id="MobiDB-lite"/>
    </source>
</evidence>
<accession>A0A8K0KCG3</accession>
<proteinExistence type="predicted"/>
<dbReference type="EMBL" id="KZ308628">
    <property type="protein sequence ID" value="KAG8232531.1"/>
    <property type="molecule type" value="Genomic_DNA"/>
</dbReference>
<protein>
    <submittedName>
        <fullName evidence="2">Uncharacterized protein</fullName>
    </submittedName>
</protein>
<organism evidence="2 3">
    <name type="scientific">Ladona fulva</name>
    <name type="common">Scarce chaser dragonfly</name>
    <name type="synonym">Libellula fulva</name>
    <dbReference type="NCBI Taxonomy" id="123851"/>
    <lineage>
        <taxon>Eukaryota</taxon>
        <taxon>Metazoa</taxon>
        <taxon>Ecdysozoa</taxon>
        <taxon>Arthropoda</taxon>
        <taxon>Hexapoda</taxon>
        <taxon>Insecta</taxon>
        <taxon>Pterygota</taxon>
        <taxon>Palaeoptera</taxon>
        <taxon>Odonata</taxon>
        <taxon>Epiprocta</taxon>
        <taxon>Anisoptera</taxon>
        <taxon>Libelluloidea</taxon>
        <taxon>Libellulidae</taxon>
        <taxon>Ladona</taxon>
    </lineage>
</organism>
<dbReference type="AlphaFoldDB" id="A0A8K0KCG3"/>